<dbReference type="Gene3D" id="1.20.120.160">
    <property type="entry name" value="HPT domain"/>
    <property type="match status" value="1"/>
</dbReference>
<sequence length="108" mass="11937">MIDWARVNDLRAEVGHDSFDEIVALFLQETDQVVTRLPSLTDAQSMEDDLHFLKGSALNLGFARLAQVCQTGERRAATGSADVALDSVISTYHQSRDAFVTRLKDRAA</sequence>
<dbReference type="Proteomes" id="UP000297741">
    <property type="component" value="Unassembled WGS sequence"/>
</dbReference>
<name>A0ABY2KLI7_9RHOB</name>
<dbReference type="EMBL" id="RPEM01000006">
    <property type="protein sequence ID" value="TGD43371.1"/>
    <property type="molecule type" value="Genomic_DNA"/>
</dbReference>
<organism evidence="4 5">
    <name type="scientific">Pseudotabrizicola sediminis</name>
    <dbReference type="NCBI Taxonomy" id="2486418"/>
    <lineage>
        <taxon>Bacteria</taxon>
        <taxon>Pseudomonadati</taxon>
        <taxon>Pseudomonadota</taxon>
        <taxon>Alphaproteobacteria</taxon>
        <taxon>Rhodobacterales</taxon>
        <taxon>Paracoccaceae</taxon>
        <taxon>Pseudotabrizicola</taxon>
    </lineage>
</organism>
<evidence type="ECO:0000313" key="4">
    <source>
        <dbReference type="EMBL" id="TGD43371.1"/>
    </source>
</evidence>
<accession>A0ABY2KLI7</accession>
<keyword evidence="1" id="KW-0902">Two-component regulatory system</keyword>
<evidence type="ECO:0000256" key="1">
    <source>
        <dbReference type="ARBA" id="ARBA00023012"/>
    </source>
</evidence>
<evidence type="ECO:0000259" key="3">
    <source>
        <dbReference type="PROSITE" id="PS50894"/>
    </source>
</evidence>
<comment type="caution">
    <text evidence="4">The sequence shown here is derived from an EMBL/GenBank/DDBJ whole genome shotgun (WGS) entry which is preliminary data.</text>
</comment>
<dbReference type="SUPFAM" id="SSF47226">
    <property type="entry name" value="Histidine-containing phosphotransfer domain, HPT domain"/>
    <property type="match status" value="1"/>
</dbReference>
<keyword evidence="5" id="KW-1185">Reference proteome</keyword>
<feature type="modified residue" description="Phosphohistidine" evidence="2">
    <location>
        <position position="51"/>
    </location>
</feature>
<feature type="domain" description="HPt" evidence="3">
    <location>
        <begin position="11"/>
        <end position="106"/>
    </location>
</feature>
<protein>
    <submittedName>
        <fullName evidence="4">Hpt domain-containing protein</fullName>
    </submittedName>
</protein>
<keyword evidence="2" id="KW-0597">Phosphoprotein</keyword>
<evidence type="ECO:0000313" key="5">
    <source>
        <dbReference type="Proteomes" id="UP000297741"/>
    </source>
</evidence>
<proteinExistence type="predicted"/>
<dbReference type="PROSITE" id="PS50894">
    <property type="entry name" value="HPT"/>
    <property type="match status" value="1"/>
</dbReference>
<dbReference type="InterPro" id="IPR008207">
    <property type="entry name" value="Sig_transdc_His_kin_Hpt_dom"/>
</dbReference>
<gene>
    <name evidence="4" type="ORF">EEB11_10400</name>
</gene>
<reference evidence="4 5" key="1">
    <citation type="submission" date="2018-11" db="EMBL/GenBank/DDBJ databases">
        <title>Tabrizicola sp. isolated from sediment of alpine lake.</title>
        <authorList>
            <person name="Liu Z."/>
        </authorList>
    </citation>
    <scope>NUCLEOTIDE SEQUENCE [LARGE SCALE GENOMIC DNA]</scope>
    <source>
        <strain evidence="4 5">DRYC-M-16</strain>
    </source>
</reference>
<dbReference type="CDD" id="cd00088">
    <property type="entry name" value="HPT"/>
    <property type="match status" value="1"/>
</dbReference>
<evidence type="ECO:0000256" key="2">
    <source>
        <dbReference type="PROSITE-ProRule" id="PRU00110"/>
    </source>
</evidence>
<dbReference type="InterPro" id="IPR036641">
    <property type="entry name" value="HPT_dom_sf"/>
</dbReference>
<dbReference type="Pfam" id="PF01627">
    <property type="entry name" value="Hpt"/>
    <property type="match status" value="1"/>
</dbReference>